<evidence type="ECO:0000256" key="2">
    <source>
        <dbReference type="ARBA" id="ARBA00023054"/>
    </source>
</evidence>
<feature type="compositionally biased region" description="Basic and acidic residues" evidence="3">
    <location>
        <begin position="96"/>
        <end position="106"/>
    </location>
</feature>
<comment type="similarity">
    <text evidence="1">Belongs to the SPT2 family.</text>
</comment>
<protein>
    <submittedName>
        <fullName evidence="5">Protein SPT2 homolog</fullName>
    </submittedName>
</protein>
<dbReference type="InterPro" id="IPR013256">
    <property type="entry name" value="Chromatin_SPT2"/>
</dbReference>
<dbReference type="WBParaSite" id="PTRK_0001096800.1">
    <property type="protein sequence ID" value="PTRK_0001096800.1"/>
    <property type="gene ID" value="PTRK_0001096800"/>
</dbReference>
<dbReference type="STRING" id="131310.A0A0N4ZR28"/>
<reference evidence="5" key="1">
    <citation type="submission" date="2017-02" db="UniProtKB">
        <authorList>
            <consortium name="WormBaseParasite"/>
        </authorList>
    </citation>
    <scope>IDENTIFICATION</scope>
</reference>
<accession>A0A0N4ZR28</accession>
<keyword evidence="2" id="KW-0175">Coiled coil</keyword>
<dbReference type="Pfam" id="PF08243">
    <property type="entry name" value="SPT2"/>
    <property type="match status" value="1"/>
</dbReference>
<evidence type="ECO:0000313" key="5">
    <source>
        <dbReference type="WBParaSite" id="PTRK_0001096800.1"/>
    </source>
</evidence>
<evidence type="ECO:0000256" key="1">
    <source>
        <dbReference type="ARBA" id="ARBA00006461"/>
    </source>
</evidence>
<sequence>MDDFFKEILQGAKISTENSNKAKEKMTIKVNNISNFNRGPRYGCMENRGNVISKYLRNQKSEKQYLCSNKKHVSSQGQNLSFLELLDLAERNKKSQTELSKAESPRKINFSTSLESKKKEIQRKKDKKLQKNEPSVLFSKRFNKNEQHIYFASSVKDKPMEKNNIENKLRKRLVERPSNEINIKNVKTFKKDKFNEYSRNHKLPSKNDFKKEFEKPAKISSSLINNLIPDGDICGRIKSSKIKQNSVFPSEKVIRSRYKNISKDSNKEIKEKIIIKKPKVMESRRKLYIPKKEPSPFYESDNSLDDFITSDDDEELDRREIEDALQSFSRSDRRKWIENERLIKEEDMISSTADIQKEERRSYRAAILEDLMEQKRGSRAL</sequence>
<name>A0A0N4ZR28_PARTI</name>
<evidence type="ECO:0000313" key="4">
    <source>
        <dbReference type="Proteomes" id="UP000038045"/>
    </source>
</evidence>
<dbReference type="Proteomes" id="UP000038045">
    <property type="component" value="Unplaced"/>
</dbReference>
<dbReference type="AlphaFoldDB" id="A0A0N4ZR28"/>
<feature type="region of interest" description="Disordered" evidence="3">
    <location>
        <begin position="96"/>
        <end position="132"/>
    </location>
</feature>
<keyword evidence="4" id="KW-1185">Reference proteome</keyword>
<proteinExistence type="inferred from homology"/>
<evidence type="ECO:0000256" key="3">
    <source>
        <dbReference type="SAM" id="MobiDB-lite"/>
    </source>
</evidence>
<organism evidence="4 5">
    <name type="scientific">Parastrongyloides trichosuri</name>
    <name type="common">Possum-specific nematode worm</name>
    <dbReference type="NCBI Taxonomy" id="131310"/>
    <lineage>
        <taxon>Eukaryota</taxon>
        <taxon>Metazoa</taxon>
        <taxon>Ecdysozoa</taxon>
        <taxon>Nematoda</taxon>
        <taxon>Chromadorea</taxon>
        <taxon>Rhabditida</taxon>
        <taxon>Tylenchina</taxon>
        <taxon>Panagrolaimomorpha</taxon>
        <taxon>Strongyloidoidea</taxon>
        <taxon>Strongyloididae</taxon>
        <taxon>Parastrongyloides</taxon>
    </lineage>
</organism>